<organism evidence="2 3">
    <name type="scientific">Streptomyces rubellomurinus (strain ATCC 31215)</name>
    <dbReference type="NCBI Taxonomy" id="359131"/>
    <lineage>
        <taxon>Bacteria</taxon>
        <taxon>Bacillati</taxon>
        <taxon>Actinomycetota</taxon>
        <taxon>Actinomycetes</taxon>
        <taxon>Kitasatosporales</taxon>
        <taxon>Streptomycetaceae</taxon>
        <taxon>Streptomyces</taxon>
    </lineage>
</organism>
<dbReference type="Pfam" id="PF07739">
    <property type="entry name" value="TipAS"/>
    <property type="match status" value="1"/>
</dbReference>
<dbReference type="InterPro" id="IPR012925">
    <property type="entry name" value="TipAS_dom"/>
</dbReference>
<dbReference type="Proteomes" id="UP000033699">
    <property type="component" value="Unassembled WGS sequence"/>
</dbReference>
<reference evidence="2 3" key="1">
    <citation type="submission" date="2015-02" db="EMBL/GenBank/DDBJ databases">
        <authorList>
            <person name="Ju K.-S."/>
            <person name="Doroghazi J.R."/>
            <person name="Metcalf W."/>
        </authorList>
    </citation>
    <scope>NUCLEOTIDE SEQUENCE [LARGE SCALE GENOMIC DNA]</scope>
    <source>
        <strain evidence="2 3">ATCC 31215</strain>
    </source>
</reference>
<protein>
    <recommendedName>
        <fullName evidence="1">TipAS antibiotic-recognition domain-containing protein</fullName>
    </recommendedName>
</protein>
<dbReference type="AlphaFoldDB" id="A0A0F2T8U9"/>
<dbReference type="RefSeq" id="WP_045704788.1">
    <property type="nucleotide sequence ID" value="NZ_JZKH01000134.1"/>
</dbReference>
<sequence>MSTEERQFTPEEEEYIRGCWDRTITKLVELFDGKTATDDPRALDTLAEHHGWIMEYWPIDFDMYIELGRFYVAFPEPYARFEAFRTGLADYVAEIVEAYARERRPQ</sequence>
<proteinExistence type="predicted"/>
<dbReference type="InterPro" id="IPR036244">
    <property type="entry name" value="TipA-like_antibiotic-bd"/>
</dbReference>
<keyword evidence="3" id="KW-1185">Reference proteome</keyword>
<dbReference type="EMBL" id="JZKH01000134">
    <property type="protein sequence ID" value="KJS58162.1"/>
    <property type="molecule type" value="Genomic_DNA"/>
</dbReference>
<dbReference type="Gene3D" id="1.10.490.50">
    <property type="entry name" value="Antibiotic binding domain of TipA-like multidrug resistance regulators"/>
    <property type="match status" value="1"/>
</dbReference>
<name>A0A0F2T8U9_STRR3</name>
<dbReference type="SUPFAM" id="SSF89082">
    <property type="entry name" value="Antibiotic binding domain of TipA-like multidrug resistance regulators"/>
    <property type="match status" value="1"/>
</dbReference>
<gene>
    <name evidence="2" type="ORF">VM95_35120</name>
</gene>
<feature type="domain" description="TipAS antibiotic-recognition" evidence="1">
    <location>
        <begin position="6"/>
        <end position="99"/>
    </location>
</feature>
<dbReference type="PATRIC" id="fig|359131.3.peg.1539"/>
<comment type="caution">
    <text evidence="2">The sequence shown here is derived from an EMBL/GenBank/DDBJ whole genome shotgun (WGS) entry which is preliminary data.</text>
</comment>
<accession>A0A0F2T8U9</accession>
<dbReference type="OrthoDB" id="9809391at2"/>
<evidence type="ECO:0000313" key="3">
    <source>
        <dbReference type="Proteomes" id="UP000033699"/>
    </source>
</evidence>
<evidence type="ECO:0000259" key="1">
    <source>
        <dbReference type="Pfam" id="PF07739"/>
    </source>
</evidence>
<evidence type="ECO:0000313" key="2">
    <source>
        <dbReference type="EMBL" id="KJS58162.1"/>
    </source>
</evidence>